<gene>
    <name evidence="1" type="ORF">UFOPK1392_01407</name>
    <name evidence="2" type="ORF">UFOPK3733_01618</name>
</gene>
<dbReference type="InterPro" id="IPR029044">
    <property type="entry name" value="Nucleotide-diphossugar_trans"/>
</dbReference>
<evidence type="ECO:0000313" key="2">
    <source>
        <dbReference type="EMBL" id="CAB4946527.1"/>
    </source>
</evidence>
<dbReference type="AlphaFoldDB" id="A0A6J5YBY8"/>
<dbReference type="SUPFAM" id="SSF53448">
    <property type="entry name" value="Nucleotide-diphospho-sugar transferases"/>
    <property type="match status" value="1"/>
</dbReference>
<sequence>MLSEVGPLTAPVVLVVHRRPEKVARVVERIRAARPQVLFVAADVPASGADDPEHREAVRLATDVDWPCELQVTVSERPLGCSPRILSAIDWAFESVDRLVVIEDDVVVDPTFIPWSGMILNRYEDDPSIGHVSGRNELIRWPTQSEDHLIVRRGSMWGWGTWRDVWHRYRTSPEIASPSAGSLVDEHLALLNSRESSSLAWDIDFSRFLISSELRSVVPSVNLVDNIGFGVAASHTTYEDDIRGHFPTGSAVPTLRETAWASSGVQLTAETYVDAALLIGLMATYRAPGAVARLSRLVERGSGPDLDAATLHHLAPFRRAEFSARALAHLRFHGVDPSRLAPIEQALASVLDAGRVS</sequence>
<evidence type="ECO:0000313" key="1">
    <source>
        <dbReference type="EMBL" id="CAB4323650.1"/>
    </source>
</evidence>
<organism evidence="1">
    <name type="scientific">freshwater metagenome</name>
    <dbReference type="NCBI Taxonomy" id="449393"/>
    <lineage>
        <taxon>unclassified sequences</taxon>
        <taxon>metagenomes</taxon>
        <taxon>ecological metagenomes</taxon>
    </lineage>
</organism>
<dbReference type="EMBL" id="CAFBNC010000095">
    <property type="protein sequence ID" value="CAB4946527.1"/>
    <property type="molecule type" value="Genomic_DNA"/>
</dbReference>
<name>A0A6J5YBY8_9ZZZZ</name>
<reference evidence="1" key="1">
    <citation type="submission" date="2020-05" db="EMBL/GenBank/DDBJ databases">
        <authorList>
            <person name="Chiriac C."/>
            <person name="Salcher M."/>
            <person name="Ghai R."/>
            <person name="Kavagutti S V."/>
        </authorList>
    </citation>
    <scope>NUCLEOTIDE SEQUENCE</scope>
</reference>
<accession>A0A6J5YBY8</accession>
<proteinExistence type="predicted"/>
<protein>
    <submittedName>
        <fullName evidence="1">Unannotated protein</fullName>
    </submittedName>
</protein>
<dbReference type="EMBL" id="CAEMXZ010000060">
    <property type="protein sequence ID" value="CAB4323650.1"/>
    <property type="molecule type" value="Genomic_DNA"/>
</dbReference>
<dbReference type="Gene3D" id="3.90.550.10">
    <property type="entry name" value="Spore Coat Polysaccharide Biosynthesis Protein SpsA, Chain A"/>
    <property type="match status" value="1"/>
</dbReference>